<feature type="compositionally biased region" description="Basic and acidic residues" evidence="6">
    <location>
        <begin position="25"/>
        <end position="55"/>
    </location>
</feature>
<feature type="coiled-coil region" evidence="5">
    <location>
        <begin position="62"/>
        <end position="89"/>
    </location>
</feature>
<reference evidence="8 9" key="2">
    <citation type="journal article" date="2012" name="PLoS Pathog.">
        <title>Diverse lifestyles and strategies of plant pathogenesis encoded in the genomes of eighteen Dothideomycetes fungi.</title>
        <authorList>
            <person name="Ohm R.A."/>
            <person name="Feau N."/>
            <person name="Henrissat B."/>
            <person name="Schoch C.L."/>
            <person name="Horwitz B.A."/>
            <person name="Barry K.W."/>
            <person name="Condon B.J."/>
            <person name="Copeland A.C."/>
            <person name="Dhillon B."/>
            <person name="Glaser F."/>
            <person name="Hesse C.N."/>
            <person name="Kosti I."/>
            <person name="LaButti K."/>
            <person name="Lindquist E.A."/>
            <person name="Lucas S."/>
            <person name="Salamov A.A."/>
            <person name="Bradshaw R.E."/>
            <person name="Ciuffetti L."/>
            <person name="Hamelin R.C."/>
            <person name="Kema G.H.J."/>
            <person name="Lawrence C."/>
            <person name="Scott J.A."/>
            <person name="Spatafora J.W."/>
            <person name="Turgeon B.G."/>
            <person name="de Wit P.J.G.M."/>
            <person name="Zhong S."/>
            <person name="Goodwin S.B."/>
            <person name="Grigoriev I.V."/>
        </authorList>
    </citation>
    <scope>NUCLEOTIDE SEQUENCE [LARGE SCALE GENOMIC DNA]</scope>
    <source>
        <strain evidence="9">NZE10 / CBS 128990</strain>
    </source>
</reference>
<name>M2YHZ0_DOTSN</name>
<dbReference type="PROSITE" id="PS00518">
    <property type="entry name" value="ZF_RING_1"/>
    <property type="match status" value="1"/>
</dbReference>
<evidence type="ECO:0000313" key="8">
    <source>
        <dbReference type="EMBL" id="EME38149.1"/>
    </source>
</evidence>
<keyword evidence="9" id="KW-1185">Reference proteome</keyword>
<evidence type="ECO:0000256" key="5">
    <source>
        <dbReference type="SAM" id="Coils"/>
    </source>
</evidence>
<evidence type="ECO:0000313" key="9">
    <source>
        <dbReference type="Proteomes" id="UP000016933"/>
    </source>
</evidence>
<gene>
    <name evidence="8" type="ORF">DOTSEDRAFT_29733</name>
</gene>
<proteinExistence type="predicted"/>
<keyword evidence="1" id="KW-0479">Metal-binding</keyword>
<dbReference type="SUPFAM" id="SSF57850">
    <property type="entry name" value="RING/U-box"/>
    <property type="match status" value="1"/>
</dbReference>
<dbReference type="InterPro" id="IPR001841">
    <property type="entry name" value="Znf_RING"/>
</dbReference>
<dbReference type="PROSITE" id="PS50089">
    <property type="entry name" value="ZF_RING_2"/>
    <property type="match status" value="1"/>
</dbReference>
<dbReference type="STRING" id="675120.M2YHZ0"/>
<feature type="region of interest" description="Disordered" evidence="6">
    <location>
        <begin position="1"/>
        <end position="55"/>
    </location>
</feature>
<evidence type="ECO:0000259" key="7">
    <source>
        <dbReference type="PROSITE" id="PS50089"/>
    </source>
</evidence>
<accession>M2YHZ0</accession>
<evidence type="ECO:0000256" key="4">
    <source>
        <dbReference type="PROSITE-ProRule" id="PRU00175"/>
    </source>
</evidence>
<dbReference type="InterPro" id="IPR017907">
    <property type="entry name" value="Znf_RING_CS"/>
</dbReference>
<dbReference type="Pfam" id="PF13639">
    <property type="entry name" value="zf-RING_2"/>
    <property type="match status" value="1"/>
</dbReference>
<protein>
    <recommendedName>
        <fullName evidence="7">RING-type domain-containing protein</fullName>
    </recommendedName>
</protein>
<keyword evidence="3" id="KW-0862">Zinc</keyword>
<dbReference type="GO" id="GO:0008270">
    <property type="term" value="F:zinc ion binding"/>
    <property type="evidence" value="ECO:0007669"/>
    <property type="project" value="UniProtKB-KW"/>
</dbReference>
<dbReference type="AlphaFoldDB" id="M2YHZ0"/>
<evidence type="ECO:0000256" key="1">
    <source>
        <dbReference type="ARBA" id="ARBA00022723"/>
    </source>
</evidence>
<organism evidence="8 9">
    <name type="scientific">Dothistroma septosporum (strain NZE10 / CBS 128990)</name>
    <name type="common">Red band needle blight fungus</name>
    <name type="synonym">Mycosphaerella pini</name>
    <dbReference type="NCBI Taxonomy" id="675120"/>
    <lineage>
        <taxon>Eukaryota</taxon>
        <taxon>Fungi</taxon>
        <taxon>Dikarya</taxon>
        <taxon>Ascomycota</taxon>
        <taxon>Pezizomycotina</taxon>
        <taxon>Dothideomycetes</taxon>
        <taxon>Dothideomycetidae</taxon>
        <taxon>Mycosphaerellales</taxon>
        <taxon>Mycosphaerellaceae</taxon>
        <taxon>Dothistroma</taxon>
    </lineage>
</organism>
<dbReference type="EMBL" id="KB446548">
    <property type="protein sequence ID" value="EME38149.1"/>
    <property type="molecule type" value="Genomic_DNA"/>
</dbReference>
<keyword evidence="5" id="KW-0175">Coiled coil</keyword>
<evidence type="ECO:0000256" key="3">
    <source>
        <dbReference type="ARBA" id="ARBA00022833"/>
    </source>
</evidence>
<dbReference type="Gene3D" id="3.30.40.10">
    <property type="entry name" value="Zinc/RING finger domain, C3HC4 (zinc finger)"/>
    <property type="match status" value="1"/>
</dbReference>
<dbReference type="PANTHER" id="PTHR15315">
    <property type="entry name" value="RING FINGER PROTEIN 41, 151"/>
    <property type="match status" value="1"/>
</dbReference>
<evidence type="ECO:0000256" key="6">
    <source>
        <dbReference type="SAM" id="MobiDB-lite"/>
    </source>
</evidence>
<sequence>MLAAVYEESIEDEAPHAPTNANTSDLKEQTRREAVVAQSRRELADRDAGPDHRDQQVTAVAEERISQQLERGEARLAMLQAQILQSKSEQAERRAMLVEFQARQQALTQAITTLAAALGMTVDLELLGISAQESAANLGRVGDMAQGLQSYTLKTTGLSAQYVLVIRNQLSAECSICKAGAPAQHDPVMTICYHVFCQECLLQWVANHWSCPRCRGRLQNVDVVHLELAVVVEQSAT</sequence>
<evidence type="ECO:0000256" key="2">
    <source>
        <dbReference type="ARBA" id="ARBA00022771"/>
    </source>
</evidence>
<dbReference type="InterPro" id="IPR013083">
    <property type="entry name" value="Znf_RING/FYVE/PHD"/>
</dbReference>
<dbReference type="Proteomes" id="UP000016933">
    <property type="component" value="Unassembled WGS sequence"/>
</dbReference>
<feature type="domain" description="RING-type" evidence="7">
    <location>
        <begin position="174"/>
        <end position="215"/>
    </location>
</feature>
<reference evidence="9" key="1">
    <citation type="journal article" date="2012" name="PLoS Genet.">
        <title>The genomes of the fungal plant pathogens Cladosporium fulvum and Dothistroma septosporum reveal adaptation to different hosts and lifestyles but also signatures of common ancestry.</title>
        <authorList>
            <person name="de Wit P.J.G.M."/>
            <person name="van der Burgt A."/>
            <person name="Oekmen B."/>
            <person name="Stergiopoulos I."/>
            <person name="Abd-Elsalam K.A."/>
            <person name="Aerts A.L."/>
            <person name="Bahkali A.H."/>
            <person name="Beenen H.G."/>
            <person name="Chettri P."/>
            <person name="Cox M.P."/>
            <person name="Datema E."/>
            <person name="de Vries R.P."/>
            <person name="Dhillon B."/>
            <person name="Ganley A.R."/>
            <person name="Griffiths S.A."/>
            <person name="Guo Y."/>
            <person name="Hamelin R.C."/>
            <person name="Henrissat B."/>
            <person name="Kabir M.S."/>
            <person name="Jashni M.K."/>
            <person name="Kema G."/>
            <person name="Klaubauf S."/>
            <person name="Lapidus A."/>
            <person name="Levasseur A."/>
            <person name="Lindquist E."/>
            <person name="Mehrabi R."/>
            <person name="Ohm R.A."/>
            <person name="Owen T.J."/>
            <person name="Salamov A."/>
            <person name="Schwelm A."/>
            <person name="Schijlen E."/>
            <person name="Sun H."/>
            <person name="van den Burg H.A."/>
            <person name="van Ham R.C.H.J."/>
            <person name="Zhang S."/>
            <person name="Goodwin S.B."/>
            <person name="Grigoriev I.V."/>
            <person name="Collemare J."/>
            <person name="Bradshaw R.E."/>
        </authorList>
    </citation>
    <scope>NUCLEOTIDE SEQUENCE [LARGE SCALE GENOMIC DNA]</scope>
    <source>
        <strain evidence="9">NZE10 / CBS 128990</strain>
    </source>
</reference>
<dbReference type="SMART" id="SM00184">
    <property type="entry name" value="RING"/>
    <property type="match status" value="1"/>
</dbReference>
<dbReference type="OrthoDB" id="3650892at2759"/>
<dbReference type="HOGENOM" id="CLU_1170618_0_0_1"/>
<keyword evidence="2 4" id="KW-0863">Zinc-finger</keyword>
<dbReference type="PANTHER" id="PTHR15315:SF26">
    <property type="entry name" value="E3 UBIQUITIN-PROTEIN LIGASE NRDP1"/>
    <property type="match status" value="1"/>
</dbReference>